<gene>
    <name evidence="1" type="ORF">VSR74_16475</name>
</gene>
<dbReference type="Proteomes" id="UP001444146">
    <property type="component" value="Unassembled WGS sequence"/>
</dbReference>
<comment type="caution">
    <text evidence="1">The sequence shown here is derived from an EMBL/GenBank/DDBJ whole genome shotgun (WGS) entry which is preliminary data.</text>
</comment>
<evidence type="ECO:0000313" key="1">
    <source>
        <dbReference type="EMBL" id="MEO3991404.1"/>
    </source>
</evidence>
<keyword evidence="2" id="KW-1185">Reference proteome</keyword>
<proteinExistence type="predicted"/>
<reference evidence="1 2" key="1">
    <citation type="submission" date="2024-01" db="EMBL/GenBank/DDBJ databases">
        <title>Pseudocitrobacter sp. Endophytic strain Cyp-38L.</title>
        <authorList>
            <person name="Amer M.A."/>
            <person name="Hamed S.M."/>
        </authorList>
    </citation>
    <scope>NUCLEOTIDE SEQUENCE [LARGE SCALE GENOMIC DNA]</scope>
    <source>
        <strain evidence="1 2">Cyp38S</strain>
    </source>
</reference>
<name>A0ABV0HLU2_9ENTR</name>
<protein>
    <recommendedName>
        <fullName evidence="3">Cytoplasmic protein</fullName>
    </recommendedName>
</protein>
<evidence type="ECO:0000313" key="2">
    <source>
        <dbReference type="Proteomes" id="UP001444146"/>
    </source>
</evidence>
<accession>A0ABV0HLU2</accession>
<sequence>MKRRKVQEPTLRERCRAIFQDEPPVQYVWEPEFDYDTESLRELAKTPWQQITGHQLGCYYVLNLVYHEPMQPELFRYLFPLCLAEWHEVLMDDGYGDYFEESLLKALRRPYLWQEMMDSQQRQKVRHFLIETMLAQMDNVRSFDRHPCGWLATYNGLGGAAAVIRAIWTQWWALETPGRAICALQYAAYLIYPEGDNPLWPDEPRLWYHPLSDEHAWTAENRAFLRGVLTPDTLLAGAQAAAERLRDEPEGAMAARIASDAQEARDIITIQIEDLLLDLSRAESGHALE</sequence>
<dbReference type="RefSeq" id="WP_347795721.1">
    <property type="nucleotide sequence ID" value="NZ_JAYMYY010000005.1"/>
</dbReference>
<dbReference type="EMBL" id="JAYMYY010000005">
    <property type="protein sequence ID" value="MEO3991404.1"/>
    <property type="molecule type" value="Genomic_DNA"/>
</dbReference>
<organism evidence="1 2">
    <name type="scientific">Pseudocitrobacter cyperus</name>
    <dbReference type="NCBI Taxonomy" id="3112843"/>
    <lineage>
        <taxon>Bacteria</taxon>
        <taxon>Pseudomonadati</taxon>
        <taxon>Pseudomonadota</taxon>
        <taxon>Gammaproteobacteria</taxon>
        <taxon>Enterobacterales</taxon>
        <taxon>Enterobacteriaceae</taxon>
        <taxon>Pseudocitrobacter</taxon>
    </lineage>
</organism>
<evidence type="ECO:0008006" key="3">
    <source>
        <dbReference type="Google" id="ProtNLM"/>
    </source>
</evidence>